<organism evidence="4">
    <name type="scientific">mine drainage metagenome</name>
    <dbReference type="NCBI Taxonomy" id="410659"/>
    <lineage>
        <taxon>unclassified sequences</taxon>
        <taxon>metagenomes</taxon>
        <taxon>ecological metagenomes</taxon>
    </lineage>
</organism>
<feature type="region of interest" description="Disordered" evidence="1">
    <location>
        <begin position="201"/>
        <end position="222"/>
    </location>
</feature>
<dbReference type="Gene3D" id="3.30.70.2390">
    <property type="match status" value="1"/>
</dbReference>
<evidence type="ECO:0000313" key="4">
    <source>
        <dbReference type="EMBL" id="OIQ86255.1"/>
    </source>
</evidence>
<reference evidence="4" key="1">
    <citation type="submission" date="2016-10" db="EMBL/GenBank/DDBJ databases">
        <title>Sequence of Gallionella enrichment culture.</title>
        <authorList>
            <person name="Poehlein A."/>
            <person name="Muehling M."/>
            <person name="Daniel R."/>
        </authorList>
    </citation>
    <scope>NUCLEOTIDE SEQUENCE</scope>
</reference>
<protein>
    <recommendedName>
        <fullName evidence="3">LytR/CpsA/Psr regulator C-terminal domain-containing protein</fullName>
    </recommendedName>
</protein>
<keyword evidence="2" id="KW-0472">Membrane</keyword>
<evidence type="ECO:0000259" key="3">
    <source>
        <dbReference type="Pfam" id="PF13399"/>
    </source>
</evidence>
<dbReference type="AlphaFoldDB" id="A0A1J5R2H2"/>
<gene>
    <name evidence="4" type="ORF">GALL_318960</name>
</gene>
<comment type="caution">
    <text evidence="4">The sequence shown here is derived from an EMBL/GenBank/DDBJ whole genome shotgun (WGS) entry which is preliminary data.</text>
</comment>
<proteinExistence type="predicted"/>
<dbReference type="EMBL" id="MLJW01000491">
    <property type="protein sequence ID" value="OIQ86255.1"/>
    <property type="molecule type" value="Genomic_DNA"/>
</dbReference>
<evidence type="ECO:0000256" key="2">
    <source>
        <dbReference type="SAM" id="Phobius"/>
    </source>
</evidence>
<dbReference type="InterPro" id="IPR027381">
    <property type="entry name" value="LytR/CpsA/Psr_C"/>
</dbReference>
<feature type="domain" description="LytR/CpsA/Psr regulator C-terminal" evidence="3">
    <location>
        <begin position="82"/>
        <end position="167"/>
    </location>
</feature>
<name>A0A1J5R2H2_9ZZZZ</name>
<keyword evidence="2" id="KW-0812">Transmembrane</keyword>
<sequence length="222" mass="22452">MTTRDPARQRILRHRHKRERQAVIFGGLIAGLAVAAFIASAIFTGTINPPFARGFSSDAPKVATDAPVPCPPKGAKPLAYKDVQVNVLNATKTPGLAGATATNLTARGFTVLGTGNYPLTVPDSARIMFGSNGLVAAYTVAAQFDKPSLVLDARTDATVDIAVGDLFTSILAPDKVTVTPGTPLAAYAGCVPIASITPAPAPTADTNSGADGATAPATGAAG</sequence>
<dbReference type="Pfam" id="PF13399">
    <property type="entry name" value="LytR_C"/>
    <property type="match status" value="1"/>
</dbReference>
<feature type="transmembrane region" description="Helical" evidence="2">
    <location>
        <begin position="21"/>
        <end position="43"/>
    </location>
</feature>
<keyword evidence="2" id="KW-1133">Transmembrane helix</keyword>
<accession>A0A1J5R2H2</accession>
<evidence type="ECO:0000256" key="1">
    <source>
        <dbReference type="SAM" id="MobiDB-lite"/>
    </source>
</evidence>